<dbReference type="Proteomes" id="UP000076532">
    <property type="component" value="Unassembled WGS sequence"/>
</dbReference>
<protein>
    <submittedName>
        <fullName evidence="1">Uncharacterized protein</fullName>
    </submittedName>
</protein>
<evidence type="ECO:0000313" key="2">
    <source>
        <dbReference type="Proteomes" id="UP000076532"/>
    </source>
</evidence>
<sequence>MPMTAPTCPFEYEAIEASIFQRLHLQVYLERFIFQNVRPDGQPLALGEIFLSMSVRSRPLARLKRVSRLKHAHRIDINCRWISSSSSRRYNHCLRRECRNSRVRARSARSWPEEGFLGESRHALEPPTYAKPASQP</sequence>
<dbReference type="EMBL" id="KV417506">
    <property type="protein sequence ID" value="KZP27974.1"/>
    <property type="molecule type" value="Genomic_DNA"/>
</dbReference>
<proteinExistence type="predicted"/>
<dbReference type="AlphaFoldDB" id="A0A166R714"/>
<evidence type="ECO:0000313" key="1">
    <source>
        <dbReference type="EMBL" id="KZP27974.1"/>
    </source>
</evidence>
<keyword evidence="2" id="KW-1185">Reference proteome</keyword>
<gene>
    <name evidence="1" type="ORF">FIBSPDRAFT_285778</name>
</gene>
<accession>A0A166R714</accession>
<name>A0A166R714_9AGAM</name>
<reference evidence="1 2" key="1">
    <citation type="journal article" date="2016" name="Mol. Biol. Evol.">
        <title>Comparative Genomics of Early-Diverging Mushroom-Forming Fungi Provides Insights into the Origins of Lignocellulose Decay Capabilities.</title>
        <authorList>
            <person name="Nagy L.G."/>
            <person name="Riley R."/>
            <person name="Tritt A."/>
            <person name="Adam C."/>
            <person name="Daum C."/>
            <person name="Floudas D."/>
            <person name="Sun H."/>
            <person name="Yadav J.S."/>
            <person name="Pangilinan J."/>
            <person name="Larsson K.H."/>
            <person name="Matsuura K."/>
            <person name="Barry K."/>
            <person name="Labutti K."/>
            <person name="Kuo R."/>
            <person name="Ohm R.A."/>
            <person name="Bhattacharya S.S."/>
            <person name="Shirouzu T."/>
            <person name="Yoshinaga Y."/>
            <person name="Martin F.M."/>
            <person name="Grigoriev I.V."/>
            <person name="Hibbett D.S."/>
        </authorList>
    </citation>
    <scope>NUCLEOTIDE SEQUENCE [LARGE SCALE GENOMIC DNA]</scope>
    <source>
        <strain evidence="1 2">CBS 109695</strain>
    </source>
</reference>
<dbReference type="OrthoDB" id="45882at2759"/>
<organism evidence="1 2">
    <name type="scientific">Athelia psychrophila</name>
    <dbReference type="NCBI Taxonomy" id="1759441"/>
    <lineage>
        <taxon>Eukaryota</taxon>
        <taxon>Fungi</taxon>
        <taxon>Dikarya</taxon>
        <taxon>Basidiomycota</taxon>
        <taxon>Agaricomycotina</taxon>
        <taxon>Agaricomycetes</taxon>
        <taxon>Agaricomycetidae</taxon>
        <taxon>Atheliales</taxon>
        <taxon>Atheliaceae</taxon>
        <taxon>Athelia</taxon>
    </lineage>
</organism>